<dbReference type="AlphaFoldDB" id="A0A1Q2HQM8"/>
<dbReference type="InterPro" id="IPR036388">
    <property type="entry name" value="WH-like_DNA-bd_sf"/>
</dbReference>
<dbReference type="InterPro" id="IPR036390">
    <property type="entry name" value="WH_DNA-bd_sf"/>
</dbReference>
<evidence type="ECO:0000259" key="4">
    <source>
        <dbReference type="PROSITE" id="PS50995"/>
    </source>
</evidence>
<dbReference type="Pfam" id="PF01047">
    <property type="entry name" value="MarR"/>
    <property type="match status" value="1"/>
</dbReference>
<dbReference type="PRINTS" id="PR00598">
    <property type="entry name" value="HTHMARR"/>
</dbReference>
<dbReference type="Proteomes" id="UP000188273">
    <property type="component" value="Chromosome"/>
</dbReference>
<evidence type="ECO:0000313" key="6">
    <source>
        <dbReference type="Proteomes" id="UP000188273"/>
    </source>
</evidence>
<dbReference type="GO" id="GO:0003700">
    <property type="term" value="F:DNA-binding transcription factor activity"/>
    <property type="evidence" value="ECO:0007669"/>
    <property type="project" value="InterPro"/>
</dbReference>
<evidence type="ECO:0000313" key="5">
    <source>
        <dbReference type="EMBL" id="AQQ09757.1"/>
    </source>
</evidence>
<dbReference type="SUPFAM" id="SSF46785">
    <property type="entry name" value="Winged helix' DNA-binding domain"/>
    <property type="match status" value="1"/>
</dbReference>
<dbReference type="Gene3D" id="1.10.10.10">
    <property type="entry name" value="Winged helix-like DNA-binding domain superfamily/Winged helix DNA-binding domain"/>
    <property type="match status" value="1"/>
</dbReference>
<evidence type="ECO:0000256" key="2">
    <source>
        <dbReference type="ARBA" id="ARBA00023125"/>
    </source>
</evidence>
<keyword evidence="2" id="KW-0238">DNA-binding</keyword>
<dbReference type="OrthoDB" id="286458at2"/>
<dbReference type="STRING" id="1940790.L21SP3_01569"/>
<dbReference type="InterPro" id="IPR023187">
    <property type="entry name" value="Tscrpt_reg_MarR-type_CS"/>
</dbReference>
<dbReference type="KEGG" id="pbu:L21SP3_01569"/>
<feature type="domain" description="HTH marR-type" evidence="4">
    <location>
        <begin position="9"/>
        <end position="141"/>
    </location>
</feature>
<dbReference type="PROSITE" id="PS01117">
    <property type="entry name" value="HTH_MARR_1"/>
    <property type="match status" value="1"/>
</dbReference>
<gene>
    <name evidence="5" type="primary">mgrA</name>
    <name evidence="5" type="ORF">L21SP3_01569</name>
</gene>
<dbReference type="PANTHER" id="PTHR42756:SF1">
    <property type="entry name" value="TRANSCRIPTIONAL REPRESSOR OF EMRAB OPERON"/>
    <property type="match status" value="1"/>
</dbReference>
<keyword evidence="3" id="KW-0804">Transcription</keyword>
<keyword evidence="1" id="KW-0805">Transcription regulation</keyword>
<reference evidence="6" key="1">
    <citation type="submission" date="2017-02" db="EMBL/GenBank/DDBJ databases">
        <title>Comparative genomics and description of representatives of a novel lineage of planctomycetes thriving in anoxic sediments.</title>
        <authorList>
            <person name="Spring S."/>
            <person name="Bunk B."/>
            <person name="Sproer C."/>
            <person name="Klenk H.-P."/>
        </authorList>
    </citation>
    <scope>NUCLEOTIDE SEQUENCE [LARGE SCALE GENOMIC DNA]</scope>
    <source>
        <strain evidence="6">L21-RPul-D3</strain>
    </source>
</reference>
<dbReference type="GO" id="GO:0003677">
    <property type="term" value="F:DNA binding"/>
    <property type="evidence" value="ECO:0007669"/>
    <property type="project" value="UniProtKB-KW"/>
</dbReference>
<dbReference type="InterPro" id="IPR000835">
    <property type="entry name" value="HTH_MarR-typ"/>
</dbReference>
<dbReference type="SMART" id="SM00347">
    <property type="entry name" value="HTH_MARR"/>
    <property type="match status" value="1"/>
</dbReference>
<accession>A0A1Q2HQM8</accession>
<evidence type="ECO:0000256" key="3">
    <source>
        <dbReference type="ARBA" id="ARBA00023163"/>
    </source>
</evidence>
<organism evidence="5 6">
    <name type="scientific">Sedimentisphaera cyanobacteriorum</name>
    <dbReference type="NCBI Taxonomy" id="1940790"/>
    <lineage>
        <taxon>Bacteria</taxon>
        <taxon>Pseudomonadati</taxon>
        <taxon>Planctomycetota</taxon>
        <taxon>Phycisphaerae</taxon>
        <taxon>Sedimentisphaerales</taxon>
        <taxon>Sedimentisphaeraceae</taxon>
        <taxon>Sedimentisphaera</taxon>
    </lineage>
</organism>
<keyword evidence="6" id="KW-1185">Reference proteome</keyword>
<protein>
    <submittedName>
        <fullName evidence="5">Regulator of autolytic activity</fullName>
    </submittedName>
</protein>
<name>A0A1Q2HQM8_9BACT</name>
<dbReference type="EMBL" id="CP019633">
    <property type="protein sequence ID" value="AQQ09757.1"/>
    <property type="molecule type" value="Genomic_DNA"/>
</dbReference>
<sequence>MEISETDYEVRILRSVRRIIRAVDIHSRRINSKFNVTVPQMLCLYSLARSPEKTMSELSRDVNLGASTVNGIADRLEAKGLVRRQRSKKDRRKVYLELTDQGKEIIKKAPPLLQETVEKQLRKLPELEQAAIALSMERMVLLMEAEDIDASPNLLPG</sequence>
<dbReference type="PANTHER" id="PTHR42756">
    <property type="entry name" value="TRANSCRIPTIONAL REGULATOR, MARR"/>
    <property type="match status" value="1"/>
</dbReference>
<dbReference type="RefSeq" id="WP_077540336.1">
    <property type="nucleotide sequence ID" value="NZ_CP019633.1"/>
</dbReference>
<proteinExistence type="predicted"/>
<evidence type="ECO:0000256" key="1">
    <source>
        <dbReference type="ARBA" id="ARBA00023015"/>
    </source>
</evidence>
<dbReference type="PROSITE" id="PS50995">
    <property type="entry name" value="HTH_MARR_2"/>
    <property type="match status" value="1"/>
</dbReference>